<reference evidence="15" key="1">
    <citation type="journal article" date="2021" name="PeerJ">
        <title>Extensive microbial diversity within the chicken gut microbiome revealed by metagenomics and culture.</title>
        <authorList>
            <person name="Gilroy R."/>
            <person name="Ravi A."/>
            <person name="Getino M."/>
            <person name="Pursley I."/>
            <person name="Horton D.L."/>
            <person name="Alikhan N.F."/>
            <person name="Baker D."/>
            <person name="Gharbi K."/>
            <person name="Hall N."/>
            <person name="Watson M."/>
            <person name="Adriaenssens E.M."/>
            <person name="Foster-Nyarko E."/>
            <person name="Jarju S."/>
            <person name="Secka A."/>
            <person name="Antonio M."/>
            <person name="Oren A."/>
            <person name="Chaudhuri R.R."/>
            <person name="La Ragione R."/>
            <person name="Hildebrand F."/>
            <person name="Pallen M.J."/>
        </authorList>
    </citation>
    <scope>NUCLEOTIDE SEQUENCE</scope>
    <source>
        <strain evidence="15">5925</strain>
    </source>
</reference>
<protein>
    <recommendedName>
        <fullName evidence="2">DNA-(apurinic or apyrimidinic site) lyase</fullName>
        <ecNumber evidence="2">4.2.99.18</ecNumber>
    </recommendedName>
</protein>
<evidence type="ECO:0000256" key="5">
    <source>
        <dbReference type="ARBA" id="ARBA00022771"/>
    </source>
</evidence>
<dbReference type="SMART" id="SM00898">
    <property type="entry name" value="Fapy_DNA_glyco"/>
    <property type="match status" value="1"/>
</dbReference>
<dbReference type="Pfam" id="PF01149">
    <property type="entry name" value="Fapy_DNA_glyco"/>
    <property type="match status" value="1"/>
</dbReference>
<dbReference type="AlphaFoldDB" id="A0A9D2UAU6"/>
<keyword evidence="8" id="KW-0238">DNA-binding</keyword>
<dbReference type="InterPro" id="IPR044090">
    <property type="entry name" value="Nei2_N"/>
</dbReference>
<comment type="caution">
    <text evidence="15">The sequence shown here is derived from an EMBL/GenBank/DDBJ whole genome shotgun (WGS) entry which is preliminary data.</text>
</comment>
<proteinExistence type="inferred from homology"/>
<keyword evidence="4" id="KW-0227">DNA damage</keyword>
<dbReference type="PANTHER" id="PTHR42697">
    <property type="entry name" value="ENDONUCLEASE 8"/>
    <property type="match status" value="1"/>
</dbReference>
<evidence type="ECO:0000256" key="6">
    <source>
        <dbReference type="ARBA" id="ARBA00022801"/>
    </source>
</evidence>
<evidence type="ECO:0000256" key="4">
    <source>
        <dbReference type="ARBA" id="ARBA00022763"/>
    </source>
</evidence>
<evidence type="ECO:0000256" key="3">
    <source>
        <dbReference type="ARBA" id="ARBA00022723"/>
    </source>
</evidence>
<keyword evidence="11" id="KW-0511">Multifunctional enzyme</keyword>
<dbReference type="InterPro" id="IPR035937">
    <property type="entry name" value="FPG_N"/>
</dbReference>
<dbReference type="SUPFAM" id="SSF57716">
    <property type="entry name" value="Glucocorticoid receptor-like (DNA-binding domain)"/>
    <property type="match status" value="1"/>
</dbReference>
<evidence type="ECO:0000256" key="11">
    <source>
        <dbReference type="ARBA" id="ARBA00023268"/>
    </source>
</evidence>
<sequence length="298" mass="33101">MPEGDSVLQLANRLKWMPGREVLHSDFRVPALATASITGERIRAVWPYGKHLFIQAGERIVHTHLKMEGVWAIHAAGSRWRRPGYTARVVLRLSPQHPGGPPIEVVGHELGFVRLFPARDYAAVVQHLGPDILDPGWASEEFRDTGRTGRDESLRRILRRPDRSLGAALLDQRNVAGIGNEYRAEVMFLIGLHPAVPVGQAGEQKVAQALDLARRVMWENRLEPHRVFTGDRRPGMSTFVFGRAAKPCRRCGETIEQSTLGGRFAGGDPELDAGELERIIWWCPHCQPGGEACPSSSL</sequence>
<evidence type="ECO:0000256" key="10">
    <source>
        <dbReference type="ARBA" id="ARBA00023239"/>
    </source>
</evidence>
<dbReference type="SUPFAM" id="SSF81624">
    <property type="entry name" value="N-terminal domain of MutM-like DNA repair proteins"/>
    <property type="match status" value="1"/>
</dbReference>
<evidence type="ECO:0000259" key="14">
    <source>
        <dbReference type="PROSITE" id="PS51066"/>
    </source>
</evidence>
<dbReference type="Gene3D" id="1.10.8.50">
    <property type="match status" value="1"/>
</dbReference>
<keyword evidence="9" id="KW-0234">DNA repair</keyword>
<reference evidence="15" key="2">
    <citation type="submission" date="2021-04" db="EMBL/GenBank/DDBJ databases">
        <authorList>
            <person name="Gilroy R."/>
        </authorList>
    </citation>
    <scope>NUCLEOTIDE SEQUENCE</scope>
    <source>
        <strain evidence="15">5925</strain>
    </source>
</reference>
<dbReference type="GO" id="GO:0000703">
    <property type="term" value="F:oxidized pyrimidine nucleobase lesion DNA N-glycosylase activity"/>
    <property type="evidence" value="ECO:0007669"/>
    <property type="project" value="TreeGrafter"/>
</dbReference>
<keyword evidence="10" id="KW-0456">Lyase</keyword>
<dbReference type="GO" id="GO:0140078">
    <property type="term" value="F:class I DNA-(apurinic or apyrimidinic site) endonuclease activity"/>
    <property type="evidence" value="ECO:0007669"/>
    <property type="project" value="UniProtKB-EC"/>
</dbReference>
<evidence type="ECO:0000313" key="15">
    <source>
        <dbReference type="EMBL" id="HJD49017.1"/>
    </source>
</evidence>
<dbReference type="InterPro" id="IPR010979">
    <property type="entry name" value="Ribosomal_uS13-like_H2TH"/>
</dbReference>
<dbReference type="InterPro" id="IPR012319">
    <property type="entry name" value="FPG_cat"/>
</dbReference>
<dbReference type="CDD" id="cd08971">
    <property type="entry name" value="AcNei2_N"/>
    <property type="match status" value="1"/>
</dbReference>
<dbReference type="InterPro" id="IPR000214">
    <property type="entry name" value="Znf_DNA_glyclase/AP_lyase"/>
</dbReference>
<evidence type="ECO:0000256" key="13">
    <source>
        <dbReference type="PROSITE-ProRule" id="PRU00391"/>
    </source>
</evidence>
<evidence type="ECO:0000256" key="2">
    <source>
        <dbReference type="ARBA" id="ARBA00012720"/>
    </source>
</evidence>
<dbReference type="GO" id="GO:0006284">
    <property type="term" value="P:base-excision repair"/>
    <property type="evidence" value="ECO:0007669"/>
    <property type="project" value="InterPro"/>
</dbReference>
<dbReference type="EMBL" id="DWUR01000042">
    <property type="protein sequence ID" value="HJD49017.1"/>
    <property type="molecule type" value="Genomic_DNA"/>
</dbReference>
<name>A0A9D2UAU6_9CORY</name>
<evidence type="ECO:0000256" key="8">
    <source>
        <dbReference type="ARBA" id="ARBA00023125"/>
    </source>
</evidence>
<dbReference type="Pfam" id="PF06831">
    <property type="entry name" value="H2TH"/>
    <property type="match status" value="1"/>
</dbReference>
<keyword evidence="5 13" id="KW-0863">Zinc-finger</keyword>
<accession>A0A9D2UAU6</accession>
<feature type="domain" description="FPG-type" evidence="14">
    <location>
        <begin position="239"/>
        <end position="288"/>
    </location>
</feature>
<dbReference type="GO" id="GO:0008270">
    <property type="term" value="F:zinc ion binding"/>
    <property type="evidence" value="ECO:0007669"/>
    <property type="project" value="UniProtKB-KW"/>
</dbReference>
<dbReference type="EC" id="4.2.99.18" evidence="2"/>
<dbReference type="Gene3D" id="3.20.190.10">
    <property type="entry name" value="MutM-like, N-terminal"/>
    <property type="match status" value="1"/>
</dbReference>
<dbReference type="Proteomes" id="UP000823907">
    <property type="component" value="Unassembled WGS sequence"/>
</dbReference>
<dbReference type="SUPFAM" id="SSF46946">
    <property type="entry name" value="S13-like H2TH domain"/>
    <property type="match status" value="1"/>
</dbReference>
<evidence type="ECO:0000256" key="12">
    <source>
        <dbReference type="ARBA" id="ARBA00023295"/>
    </source>
</evidence>
<dbReference type="SMART" id="SM01232">
    <property type="entry name" value="H2TH"/>
    <property type="match status" value="1"/>
</dbReference>
<keyword evidence="6" id="KW-0378">Hydrolase</keyword>
<evidence type="ECO:0000256" key="1">
    <source>
        <dbReference type="ARBA" id="ARBA00009409"/>
    </source>
</evidence>
<evidence type="ECO:0000256" key="9">
    <source>
        <dbReference type="ARBA" id="ARBA00023204"/>
    </source>
</evidence>
<dbReference type="GO" id="GO:0003684">
    <property type="term" value="F:damaged DNA binding"/>
    <property type="evidence" value="ECO:0007669"/>
    <property type="project" value="InterPro"/>
</dbReference>
<keyword evidence="3" id="KW-0479">Metal-binding</keyword>
<comment type="similarity">
    <text evidence="1">Belongs to the FPG family.</text>
</comment>
<evidence type="ECO:0000256" key="7">
    <source>
        <dbReference type="ARBA" id="ARBA00022833"/>
    </source>
</evidence>
<keyword evidence="7" id="KW-0862">Zinc</keyword>
<organism evidence="15 16">
    <name type="scientific">Candidatus Corynebacterium intestinavium</name>
    <dbReference type="NCBI Taxonomy" id="2838531"/>
    <lineage>
        <taxon>Bacteria</taxon>
        <taxon>Bacillati</taxon>
        <taxon>Actinomycetota</taxon>
        <taxon>Actinomycetes</taxon>
        <taxon>Mycobacteriales</taxon>
        <taxon>Corynebacteriaceae</taxon>
        <taxon>Corynebacterium</taxon>
    </lineage>
</organism>
<dbReference type="InterPro" id="IPR015886">
    <property type="entry name" value="H2TH_FPG"/>
</dbReference>
<dbReference type="PANTHER" id="PTHR42697:SF1">
    <property type="entry name" value="ENDONUCLEASE 8"/>
    <property type="match status" value="1"/>
</dbReference>
<evidence type="ECO:0000313" key="16">
    <source>
        <dbReference type="Proteomes" id="UP000823907"/>
    </source>
</evidence>
<dbReference type="PROSITE" id="PS51066">
    <property type="entry name" value="ZF_FPG_2"/>
    <property type="match status" value="1"/>
</dbReference>
<gene>
    <name evidence="15" type="ORF">H9907_02665</name>
</gene>
<keyword evidence="12" id="KW-0326">Glycosidase</keyword>